<feature type="region of interest" description="Disordered" evidence="1">
    <location>
        <begin position="764"/>
        <end position="791"/>
    </location>
</feature>
<evidence type="ECO:0000256" key="1">
    <source>
        <dbReference type="SAM" id="MobiDB-lite"/>
    </source>
</evidence>
<evidence type="ECO:0000259" key="2">
    <source>
        <dbReference type="Pfam" id="PF03372"/>
    </source>
</evidence>
<dbReference type="Pfam" id="PF13449">
    <property type="entry name" value="Phytase-like"/>
    <property type="match status" value="1"/>
</dbReference>
<feature type="region of interest" description="Disordered" evidence="1">
    <location>
        <begin position="1"/>
        <end position="23"/>
    </location>
</feature>
<gene>
    <name evidence="4" type="ORF">DF3PB_980009</name>
</gene>
<feature type="domain" description="Phytase-like" evidence="3">
    <location>
        <begin position="443"/>
        <end position="747"/>
    </location>
</feature>
<dbReference type="GO" id="GO:0003824">
    <property type="term" value="F:catalytic activity"/>
    <property type="evidence" value="ECO:0007669"/>
    <property type="project" value="InterPro"/>
</dbReference>
<dbReference type="Pfam" id="PF03372">
    <property type="entry name" value="Exo_endo_phos"/>
    <property type="match status" value="1"/>
</dbReference>
<dbReference type="Gene3D" id="3.60.10.10">
    <property type="entry name" value="Endonuclease/exonuclease/phosphatase"/>
    <property type="match status" value="1"/>
</dbReference>
<feature type="domain" description="Endonuclease/exonuclease/phosphatase" evidence="2">
    <location>
        <begin position="29"/>
        <end position="402"/>
    </location>
</feature>
<dbReference type="AlphaFoldDB" id="A0A380TKV5"/>
<accession>A0A380TKV5</accession>
<feature type="compositionally biased region" description="Low complexity" evidence="1">
    <location>
        <begin position="13"/>
        <end position="23"/>
    </location>
</feature>
<dbReference type="InterPro" id="IPR036691">
    <property type="entry name" value="Endo/exonu/phosph_ase_sf"/>
</dbReference>
<evidence type="ECO:0000259" key="3">
    <source>
        <dbReference type="Pfam" id="PF13449"/>
    </source>
</evidence>
<organism evidence="4">
    <name type="scientific">metagenome</name>
    <dbReference type="NCBI Taxonomy" id="256318"/>
    <lineage>
        <taxon>unclassified sequences</taxon>
        <taxon>metagenomes</taxon>
    </lineage>
</organism>
<protein>
    <submittedName>
        <fullName evidence="4">Phytase</fullName>
    </submittedName>
</protein>
<dbReference type="InterPro" id="IPR005135">
    <property type="entry name" value="Endo/exonuclease/phosphatase"/>
</dbReference>
<evidence type="ECO:0000313" key="4">
    <source>
        <dbReference type="EMBL" id="SUS08956.1"/>
    </source>
</evidence>
<dbReference type="SUPFAM" id="SSF63829">
    <property type="entry name" value="Calcium-dependent phosphotriesterase"/>
    <property type="match status" value="1"/>
</dbReference>
<dbReference type="InterPro" id="IPR027372">
    <property type="entry name" value="Phytase-like_dom"/>
</dbReference>
<reference evidence="4" key="1">
    <citation type="submission" date="2018-07" db="EMBL/GenBank/DDBJ databases">
        <authorList>
            <person name="Quirk P.G."/>
            <person name="Krulwich T.A."/>
        </authorList>
    </citation>
    <scope>NUCLEOTIDE SEQUENCE</scope>
</reference>
<name>A0A380TKV5_9ZZZZ</name>
<proteinExistence type="predicted"/>
<dbReference type="PANTHER" id="PTHR37957:SF1">
    <property type="entry name" value="PHYTASE-LIKE DOMAIN-CONTAINING PROTEIN"/>
    <property type="match status" value="1"/>
</dbReference>
<dbReference type="EMBL" id="UIDG01000654">
    <property type="protein sequence ID" value="SUS08956.1"/>
    <property type="molecule type" value="Genomic_DNA"/>
</dbReference>
<dbReference type="SUPFAM" id="SSF56219">
    <property type="entry name" value="DNase I-like"/>
    <property type="match status" value="1"/>
</dbReference>
<sequence>MAPADARTATMQGGSPLSSGSAPPTVRVATFNVSLSRPAQGQLIDELASGDSAQARAVAEIIQRVRPDVVLISEFDHDANGTAEALLQARYLSRGQNGAAPITYPYVFQAEVNTGIASGFDLDRNGSAVQRPGAPGYANDAWGFGAFPGQFGMLLLSKYPILSDQVRTFRQFRWQEMPDALIPDDPATPAPADWYAGQALALQPLSSKSHWDVPVRIEGEIVHILAAHPTPPVFDGAEDRNGRRNHDEIRFLADYVTPGRDGYITDDNGRSGGLGAGERFIIVGDLNADPIDGDSTGRAMNQLLHHPLINSGFTPVSQGAAEAARAQGGVNAKQKGDPAADTADFQDRTVGNLRLDYVLPSVAGLTVEGAGVFWPERADPCHRLIGSTDTGRAGRDVVSSDHRLVWADLRVTGSSDESPRTSIQGLTFLGEAQFPTGFAFGGTTVGGLSGLTYDVARGVYYALSDDRSQINSARFYTLTIDLSDGGLDAGDVVFTAVTTLHGRDGEPYREGSVDPEGIALKSPGTLVIASEGDTAEGIPPFVRSFTLDGGEQAALAVPAKFLPDAERTQGVRNNLAFESLTLTPDGRHLFTANENALVQDGPEATLAAGSPVRIVKFDTASGKPVAEYLYRTQPIAVAPVVPFAPAGNGLSELLALDNAGTLLALERGYSAGYGITARLFAIETQGAADIAAMEALAGSDGVQAVDKHLVFDFAALGLPLDNLEAMTFGPPLADGRQTLIVVSDNNFNPKQFTQFLAFAIETGPDQPAEAAPGDDGGRHAGALPEGTVAGEDLGPPGWDGAAVDAAAAEGLIATTAGPTVEGGAAPATSGEADFLM</sequence>
<dbReference type="PANTHER" id="PTHR37957">
    <property type="entry name" value="BLR7070 PROTEIN"/>
    <property type="match status" value="1"/>
</dbReference>